<dbReference type="AlphaFoldDB" id="A0A8S3BQZ7"/>
<dbReference type="Proteomes" id="UP000676336">
    <property type="component" value="Unassembled WGS sequence"/>
</dbReference>
<feature type="non-terminal residue" evidence="2">
    <location>
        <position position="59"/>
    </location>
</feature>
<comment type="caution">
    <text evidence="2">The sequence shown here is derived from an EMBL/GenBank/DDBJ whole genome shotgun (WGS) entry which is preliminary data.</text>
</comment>
<gene>
    <name evidence="2" type="ORF">SMN809_LOCUS49345</name>
</gene>
<organism evidence="2 3">
    <name type="scientific">Rotaria magnacalcarata</name>
    <dbReference type="NCBI Taxonomy" id="392030"/>
    <lineage>
        <taxon>Eukaryota</taxon>
        <taxon>Metazoa</taxon>
        <taxon>Spiralia</taxon>
        <taxon>Gnathifera</taxon>
        <taxon>Rotifera</taxon>
        <taxon>Eurotatoria</taxon>
        <taxon>Bdelloidea</taxon>
        <taxon>Philodinida</taxon>
        <taxon>Philodinidae</taxon>
        <taxon>Rotaria</taxon>
    </lineage>
</organism>
<feature type="transmembrane region" description="Helical" evidence="1">
    <location>
        <begin position="12"/>
        <end position="40"/>
    </location>
</feature>
<name>A0A8S3BQZ7_9BILA</name>
<reference evidence="2" key="1">
    <citation type="submission" date="2021-02" db="EMBL/GenBank/DDBJ databases">
        <authorList>
            <person name="Nowell W R."/>
        </authorList>
    </citation>
    <scope>NUCLEOTIDE SEQUENCE</scope>
</reference>
<keyword evidence="1" id="KW-1133">Transmembrane helix</keyword>
<sequence>MTFIRERIQYTICGVYLIFYSLFSLLLMILIMTNVIIAVYYDKYIFRLWACYGYPYLST</sequence>
<evidence type="ECO:0000313" key="2">
    <source>
        <dbReference type="EMBL" id="CAF4849956.1"/>
    </source>
</evidence>
<keyword evidence="1" id="KW-0472">Membrane</keyword>
<protein>
    <submittedName>
        <fullName evidence="2">Uncharacterized protein</fullName>
    </submittedName>
</protein>
<accession>A0A8S3BQZ7</accession>
<keyword evidence="1" id="KW-0812">Transmembrane</keyword>
<proteinExistence type="predicted"/>
<evidence type="ECO:0000256" key="1">
    <source>
        <dbReference type="SAM" id="Phobius"/>
    </source>
</evidence>
<dbReference type="EMBL" id="CAJOBI010160736">
    <property type="protein sequence ID" value="CAF4849956.1"/>
    <property type="molecule type" value="Genomic_DNA"/>
</dbReference>
<evidence type="ECO:0000313" key="3">
    <source>
        <dbReference type="Proteomes" id="UP000676336"/>
    </source>
</evidence>